<reference evidence="2" key="1">
    <citation type="journal article" date="2021" name="bioRxiv">
        <title>Whole Genome Assembly and Annotation of Northern Wild Rice, Zizania palustris L., Supports a Whole Genome Duplication in the Zizania Genus.</title>
        <authorList>
            <person name="Haas M."/>
            <person name="Kono T."/>
            <person name="Macchietto M."/>
            <person name="Millas R."/>
            <person name="McGilp L."/>
            <person name="Shao M."/>
            <person name="Duquette J."/>
            <person name="Hirsch C.N."/>
            <person name="Kimball J."/>
        </authorList>
    </citation>
    <scope>NUCLEOTIDE SEQUENCE</scope>
    <source>
        <tissue evidence="2">Fresh leaf tissue</tissue>
    </source>
</reference>
<name>A0A8J5R4Y2_ZIZPA</name>
<evidence type="ECO:0000256" key="1">
    <source>
        <dbReference type="SAM" id="MobiDB-lite"/>
    </source>
</evidence>
<keyword evidence="3" id="KW-1185">Reference proteome</keyword>
<organism evidence="2 3">
    <name type="scientific">Zizania palustris</name>
    <name type="common">Northern wild rice</name>
    <dbReference type="NCBI Taxonomy" id="103762"/>
    <lineage>
        <taxon>Eukaryota</taxon>
        <taxon>Viridiplantae</taxon>
        <taxon>Streptophyta</taxon>
        <taxon>Embryophyta</taxon>
        <taxon>Tracheophyta</taxon>
        <taxon>Spermatophyta</taxon>
        <taxon>Magnoliopsida</taxon>
        <taxon>Liliopsida</taxon>
        <taxon>Poales</taxon>
        <taxon>Poaceae</taxon>
        <taxon>BOP clade</taxon>
        <taxon>Oryzoideae</taxon>
        <taxon>Oryzeae</taxon>
        <taxon>Zizaniinae</taxon>
        <taxon>Zizania</taxon>
    </lineage>
</organism>
<feature type="region of interest" description="Disordered" evidence="1">
    <location>
        <begin position="223"/>
        <end position="245"/>
    </location>
</feature>
<reference evidence="2" key="2">
    <citation type="submission" date="2021-02" db="EMBL/GenBank/DDBJ databases">
        <authorList>
            <person name="Kimball J.A."/>
            <person name="Haas M.W."/>
            <person name="Macchietto M."/>
            <person name="Kono T."/>
            <person name="Duquette J."/>
            <person name="Shao M."/>
        </authorList>
    </citation>
    <scope>NUCLEOTIDE SEQUENCE</scope>
    <source>
        <tissue evidence="2">Fresh leaf tissue</tissue>
    </source>
</reference>
<dbReference type="Proteomes" id="UP000729402">
    <property type="component" value="Unassembled WGS sequence"/>
</dbReference>
<dbReference type="EMBL" id="JAAALK010000290">
    <property type="protein sequence ID" value="KAG8046211.1"/>
    <property type="molecule type" value="Genomic_DNA"/>
</dbReference>
<comment type="caution">
    <text evidence="2">The sequence shown here is derived from an EMBL/GenBank/DDBJ whole genome shotgun (WGS) entry which is preliminary data.</text>
</comment>
<dbReference type="AlphaFoldDB" id="A0A8J5R4Y2"/>
<gene>
    <name evidence="2" type="ORF">GUJ93_ZPchr0008g12431</name>
</gene>
<protein>
    <submittedName>
        <fullName evidence="2">Uncharacterized protein</fullName>
    </submittedName>
</protein>
<feature type="compositionally biased region" description="Pro residues" evidence="1">
    <location>
        <begin position="236"/>
        <end position="245"/>
    </location>
</feature>
<accession>A0A8J5R4Y2</accession>
<evidence type="ECO:0000313" key="3">
    <source>
        <dbReference type="Proteomes" id="UP000729402"/>
    </source>
</evidence>
<sequence>MSLPAVFAGVDVVARRQTQSPYTNAASRHPLPSSEPNPPPRHRCPPPSAAVGAGAPIPTPLDAALIGAGAEAPAAGPLPLPPPAVRFLDAPRVVATSMFMCIFVFLEFSNYETLMPFHSHSQEKHLVSFHPRHARPILIMKASAVVLRVGSVGSGTLPPPPPLALFALDPVAFRPAGGQCPTSGPASVPLVVQYPIVLSSPHFGLLDYASPADRLHSLARISAPRLRPNPDRPTAAAPPQPCVSG</sequence>
<feature type="region of interest" description="Disordered" evidence="1">
    <location>
        <begin position="19"/>
        <end position="53"/>
    </location>
</feature>
<proteinExistence type="predicted"/>
<evidence type="ECO:0000313" key="2">
    <source>
        <dbReference type="EMBL" id="KAG8046211.1"/>
    </source>
</evidence>